<dbReference type="RefSeq" id="WP_285153398.1">
    <property type="nucleotide sequence ID" value="NZ_JASSPP010000011.1"/>
</dbReference>
<name>A0ABT7HKP6_9FUSO</name>
<dbReference type="Proteomes" id="UP001225134">
    <property type="component" value="Unassembled WGS sequence"/>
</dbReference>
<gene>
    <name evidence="4" type="ORF">QQA45_06310</name>
</gene>
<accession>A0ABT7HKP6</accession>
<proteinExistence type="predicted"/>
<evidence type="ECO:0000313" key="5">
    <source>
        <dbReference type="Proteomes" id="UP001225134"/>
    </source>
</evidence>
<keyword evidence="5" id="KW-1185">Reference proteome</keyword>
<keyword evidence="2" id="KW-1133">Transmembrane helix</keyword>
<feature type="transmembrane region" description="Helical" evidence="2">
    <location>
        <begin position="6"/>
        <end position="24"/>
    </location>
</feature>
<sequence length="290" mass="34252">MKIKNSAVGFSYTTAYFGSLVPLFRFDMEGFVLIFAVELLMMIIVFAAFLENNYIVYGIGIVLSLVVRIFLGFWYNKFYTIKLLEKGLEPIDEYSDALLMLYGFKKIDDNIDLIKYKIMIDSSENTKAIIFIISQVINVMGIIVTMIFLYFYGNILNFFYGPYEQTQEQSQSIENSNQNNETAYENTNESTNSNYNSYLDDLDIDRADKVYDEVINKENYDYLYQFTKDELGIIRNTFYARRGYIFTDQKYKEYFSQKSWYKPTTYIIDILPPQEKKLTRIIKEYEAQAY</sequence>
<organism evidence="4 5">
    <name type="scientific">Sneathia sanguinegens</name>
    <dbReference type="NCBI Taxonomy" id="40543"/>
    <lineage>
        <taxon>Bacteria</taxon>
        <taxon>Fusobacteriati</taxon>
        <taxon>Fusobacteriota</taxon>
        <taxon>Fusobacteriia</taxon>
        <taxon>Fusobacteriales</taxon>
        <taxon>Leptotrichiaceae</taxon>
        <taxon>Sneathia</taxon>
    </lineage>
</organism>
<feature type="region of interest" description="Disordered" evidence="1">
    <location>
        <begin position="170"/>
        <end position="191"/>
    </location>
</feature>
<dbReference type="InterPro" id="IPR025582">
    <property type="entry name" value="YARHG_dom"/>
</dbReference>
<evidence type="ECO:0000256" key="1">
    <source>
        <dbReference type="SAM" id="MobiDB-lite"/>
    </source>
</evidence>
<dbReference type="SMART" id="SM01324">
    <property type="entry name" value="YARHG"/>
    <property type="match status" value="1"/>
</dbReference>
<comment type="caution">
    <text evidence="4">The sequence shown here is derived from an EMBL/GenBank/DDBJ whole genome shotgun (WGS) entry which is preliminary data.</text>
</comment>
<protein>
    <submittedName>
        <fullName evidence="4">YARHG domain-containing protein</fullName>
    </submittedName>
</protein>
<feature type="transmembrane region" description="Helical" evidence="2">
    <location>
        <begin position="31"/>
        <end position="49"/>
    </location>
</feature>
<evidence type="ECO:0000259" key="3">
    <source>
        <dbReference type="SMART" id="SM01324"/>
    </source>
</evidence>
<evidence type="ECO:0000313" key="4">
    <source>
        <dbReference type="EMBL" id="MDK9581104.1"/>
    </source>
</evidence>
<keyword evidence="2" id="KW-0812">Transmembrane</keyword>
<reference evidence="4 5" key="1">
    <citation type="submission" date="2023-06" db="EMBL/GenBank/DDBJ databases">
        <title>Antibody response to the Sneathia vaginalis cytopathogenic toxin A during pregnancy.</title>
        <authorList>
            <person name="Mccoy Z.T."/>
            <person name="Serrano M.G."/>
            <person name="Spaine K."/>
            <person name="Edwards D.J."/>
            <person name="Buck G.A."/>
            <person name="Jefferson K."/>
        </authorList>
    </citation>
    <scope>NUCLEOTIDE SEQUENCE [LARGE SCALE GENOMIC DNA]</scope>
    <source>
        <strain evidence="4 5">CCUG 42621</strain>
    </source>
</reference>
<feature type="domain" description="YARHG" evidence="3">
    <location>
        <begin position="207"/>
        <end position="287"/>
    </location>
</feature>
<evidence type="ECO:0000256" key="2">
    <source>
        <dbReference type="SAM" id="Phobius"/>
    </source>
</evidence>
<dbReference type="Gene3D" id="1.20.58.1690">
    <property type="match status" value="1"/>
</dbReference>
<feature type="transmembrane region" description="Helical" evidence="2">
    <location>
        <begin position="128"/>
        <end position="152"/>
    </location>
</feature>
<dbReference type="InterPro" id="IPR038434">
    <property type="entry name" value="YARHG_sf"/>
</dbReference>
<keyword evidence="2" id="KW-0472">Membrane</keyword>
<feature type="transmembrane region" description="Helical" evidence="2">
    <location>
        <begin position="55"/>
        <end position="75"/>
    </location>
</feature>
<dbReference type="Pfam" id="PF13308">
    <property type="entry name" value="YARHG"/>
    <property type="match status" value="1"/>
</dbReference>
<dbReference type="EMBL" id="JASSPP010000011">
    <property type="protein sequence ID" value="MDK9581104.1"/>
    <property type="molecule type" value="Genomic_DNA"/>
</dbReference>